<evidence type="ECO:0000313" key="2">
    <source>
        <dbReference type="Proteomes" id="UP000033066"/>
    </source>
</evidence>
<reference evidence="1" key="1">
    <citation type="submission" date="2014-07" db="EMBL/GenBank/DDBJ databases">
        <title>Methanogenic archaea and the global carbon cycle.</title>
        <authorList>
            <person name="Henriksen J.R."/>
            <person name="Luke J."/>
            <person name="Reinhart S."/>
            <person name="Benedict M.N."/>
            <person name="Youngblut N.D."/>
            <person name="Metcalf M.E."/>
            <person name="Whitaker R.J."/>
            <person name="Metcalf W.W."/>
        </authorList>
    </citation>
    <scope>NUCLEOTIDE SEQUENCE [LARGE SCALE GENOMIC DNA]</scope>
    <source>
        <strain evidence="1">3</strain>
    </source>
</reference>
<gene>
    <name evidence="1" type="ORF">MSBR3_0504</name>
</gene>
<organism evidence="1 2">
    <name type="scientific">Methanosarcina barkeri 3</name>
    <dbReference type="NCBI Taxonomy" id="1434107"/>
    <lineage>
        <taxon>Archaea</taxon>
        <taxon>Methanobacteriati</taxon>
        <taxon>Methanobacteriota</taxon>
        <taxon>Stenosarchaea group</taxon>
        <taxon>Methanomicrobia</taxon>
        <taxon>Methanosarcinales</taxon>
        <taxon>Methanosarcinaceae</taxon>
        <taxon>Methanosarcina</taxon>
    </lineage>
</organism>
<dbReference type="RefSeq" id="WP_048106310.1">
    <property type="nucleotide sequence ID" value="NZ_CP009517.1"/>
</dbReference>
<dbReference type="PATRIC" id="fig|1434107.4.peg.670"/>
<dbReference type="OrthoDB" id="135696at2157"/>
<accession>A0A0E3SJW1</accession>
<evidence type="ECO:0000313" key="1">
    <source>
        <dbReference type="EMBL" id="AKB81082.1"/>
    </source>
</evidence>
<dbReference type="KEGG" id="mbak:MSBR3_0504"/>
<dbReference type="AlphaFoldDB" id="A0A0E3SJW1"/>
<dbReference type="HOGENOM" id="CLU_935711_0_0_2"/>
<protein>
    <submittedName>
        <fullName evidence="1">Uncharacterized protein</fullName>
    </submittedName>
</protein>
<proteinExistence type="predicted"/>
<sequence>MITLNEAEAVEVSLSAVDEGDENRAFQALDSLTGIAADFLSENEKADAERVILSIESSAQAAAEREMELVTINSILSLGKLARKAADNGFESVLDKAFVAIGKLGKTAAAHSLEAGSKVAATTLMEIWNFSPEEWGQEKVIAFSLLFKEIGTSAARRDMEEVMLSAVTCLGEIGKKVAAKNLELETVSSLLLLEEIGKLAVENYFDEALSSTALSIEDIGKLSIKKGLNDAVLQCQWTLETLRVQAEEKALSNSSVVAEVALDNFKDIGYTSSEEKTEKFQGIKAIQKKIQSDLEIQE</sequence>
<dbReference type="EMBL" id="CP009517">
    <property type="protein sequence ID" value="AKB81082.1"/>
    <property type="molecule type" value="Genomic_DNA"/>
</dbReference>
<keyword evidence="2" id="KW-1185">Reference proteome</keyword>
<name>A0A0E3SJW1_METBA</name>
<dbReference type="GeneID" id="24787970"/>
<dbReference type="Proteomes" id="UP000033066">
    <property type="component" value="Chromosome"/>
</dbReference>